<comment type="similarity">
    <text evidence="1">Belongs to the ROK (NagC/XylR) family.</text>
</comment>
<comment type="caution">
    <text evidence="2">The sequence shown here is derived from an EMBL/GenBank/DDBJ whole genome shotgun (WGS) entry which is preliminary data.</text>
</comment>
<dbReference type="Gene3D" id="3.30.420.40">
    <property type="match status" value="2"/>
</dbReference>
<proteinExistence type="inferred from homology"/>
<protein>
    <submittedName>
        <fullName evidence="2">Transcriptional regulator</fullName>
    </submittedName>
</protein>
<dbReference type="PANTHER" id="PTHR18964:SF170">
    <property type="entry name" value="SUGAR KINASE"/>
    <property type="match status" value="1"/>
</dbReference>
<dbReference type="RefSeq" id="WP_094908189.1">
    <property type="nucleotide sequence ID" value="NZ_BJUN01000017.1"/>
</dbReference>
<reference evidence="2 3" key="1">
    <citation type="submission" date="2019-07" db="EMBL/GenBank/DDBJ databases">
        <title>Whole genome shotgun sequence of Marinococcus halophilus NBRC 102359.</title>
        <authorList>
            <person name="Hosoyama A."/>
            <person name="Uohara A."/>
            <person name="Ohji S."/>
            <person name="Ichikawa N."/>
        </authorList>
    </citation>
    <scope>NUCLEOTIDE SEQUENCE [LARGE SCALE GENOMIC DNA]</scope>
    <source>
        <strain evidence="2 3">NBRC 102359</strain>
    </source>
</reference>
<dbReference type="AlphaFoldDB" id="A0A510YAH2"/>
<dbReference type="SUPFAM" id="SSF53067">
    <property type="entry name" value="Actin-like ATPase domain"/>
    <property type="match status" value="1"/>
</dbReference>
<name>A0A510YAH2_MARHA</name>
<dbReference type="Proteomes" id="UP000321051">
    <property type="component" value="Unassembled WGS sequence"/>
</dbReference>
<evidence type="ECO:0000256" key="1">
    <source>
        <dbReference type="ARBA" id="ARBA00006479"/>
    </source>
</evidence>
<dbReference type="InterPro" id="IPR000600">
    <property type="entry name" value="ROK"/>
</dbReference>
<dbReference type="STRING" id="1371.GCA_900166605_00073"/>
<sequence>MNTYLAVDLGGTFMKYALITEEGTIQLKEKTKSPVSIDDLVETVGRLSEKLFPVKAVTMSSPGAVTEEGVVQGSSALPYLHGPNIKNLLQKRVQLPVYMENDANCAAYAEVWKGAGSEVRNMLSVVIGTGIGGAIIKDGVLHRGNHLHGGEFGYMLLNTEEPGFNQTWSGLASTQALVRRFANAKQKNSEDYTGEDIFRLADEHDQEAVEAVEKFYYYVAAGIYNLQYMYDPELITIGGGISAREDLITKVNEKLDVIMASLPLGKIKPAIAAFKFRQHSNLLGAVYHGRLEEMKKE</sequence>
<dbReference type="PANTHER" id="PTHR18964">
    <property type="entry name" value="ROK (REPRESSOR, ORF, KINASE) FAMILY"/>
    <property type="match status" value="1"/>
</dbReference>
<gene>
    <name evidence="2" type="ORF">MHA01_25860</name>
</gene>
<dbReference type="CDD" id="cd24152">
    <property type="entry name" value="ASKHA_NBD_ROK-like"/>
    <property type="match status" value="1"/>
</dbReference>
<dbReference type="Pfam" id="PF00480">
    <property type="entry name" value="ROK"/>
    <property type="match status" value="1"/>
</dbReference>
<dbReference type="EMBL" id="BJUN01000017">
    <property type="protein sequence ID" value="GEK59681.1"/>
    <property type="molecule type" value="Genomic_DNA"/>
</dbReference>
<evidence type="ECO:0000313" key="2">
    <source>
        <dbReference type="EMBL" id="GEK59681.1"/>
    </source>
</evidence>
<keyword evidence="3" id="KW-1185">Reference proteome</keyword>
<dbReference type="OrthoDB" id="9795247at2"/>
<organism evidence="2 3">
    <name type="scientific">Marinococcus halophilus</name>
    <dbReference type="NCBI Taxonomy" id="1371"/>
    <lineage>
        <taxon>Bacteria</taxon>
        <taxon>Bacillati</taxon>
        <taxon>Bacillota</taxon>
        <taxon>Bacilli</taxon>
        <taxon>Bacillales</taxon>
        <taxon>Bacillaceae</taxon>
        <taxon>Marinococcus</taxon>
    </lineage>
</organism>
<accession>A0A510YAH2</accession>
<evidence type="ECO:0000313" key="3">
    <source>
        <dbReference type="Proteomes" id="UP000321051"/>
    </source>
</evidence>
<dbReference type="InterPro" id="IPR043129">
    <property type="entry name" value="ATPase_NBD"/>
</dbReference>